<evidence type="ECO:0000313" key="2">
    <source>
        <dbReference type="EMBL" id="GGE17247.1"/>
    </source>
</evidence>
<protein>
    <submittedName>
        <fullName evidence="2">Glycosyl transferase family 1</fullName>
    </submittedName>
</protein>
<organism evidence="2 3">
    <name type="scientific">Aureimonas endophytica</name>
    <dbReference type="NCBI Taxonomy" id="2027858"/>
    <lineage>
        <taxon>Bacteria</taxon>
        <taxon>Pseudomonadati</taxon>
        <taxon>Pseudomonadota</taxon>
        <taxon>Alphaproteobacteria</taxon>
        <taxon>Hyphomicrobiales</taxon>
        <taxon>Aurantimonadaceae</taxon>
        <taxon>Aureimonas</taxon>
    </lineage>
</organism>
<evidence type="ECO:0000259" key="1">
    <source>
        <dbReference type="Pfam" id="PF13477"/>
    </source>
</evidence>
<dbReference type="InterPro" id="IPR028098">
    <property type="entry name" value="Glyco_trans_4-like_N"/>
</dbReference>
<dbReference type="CDD" id="cd03808">
    <property type="entry name" value="GT4_CapM-like"/>
    <property type="match status" value="1"/>
</dbReference>
<dbReference type="SUPFAM" id="SSF53756">
    <property type="entry name" value="UDP-Glycosyltransferase/glycogen phosphorylase"/>
    <property type="match status" value="1"/>
</dbReference>
<keyword evidence="2" id="KW-0808">Transferase</keyword>
<keyword evidence="3" id="KW-1185">Reference proteome</keyword>
<feature type="domain" description="Glycosyltransferase subfamily 4-like N-terminal" evidence="1">
    <location>
        <begin position="7"/>
        <end position="154"/>
    </location>
</feature>
<gene>
    <name evidence="2" type="ORF">GCM10011390_40440</name>
</gene>
<dbReference type="AlphaFoldDB" id="A0A917E9N8"/>
<dbReference type="EMBL" id="BMIQ01000007">
    <property type="protein sequence ID" value="GGE17247.1"/>
    <property type="molecule type" value="Genomic_DNA"/>
</dbReference>
<sequence length="383" mass="41064">MSPTPPKLLFLATEDWFFASHFLPMLRAARAAGLSVTVATRFARHRAAIEAEGARTVDLDMERGAGRALGPARALWRTVRLLREERPDIVHAISLRAVLLGGLARRIADSEAAFIQAVTGLGVVGADSGPAGRTARFLFRQLIRGPFEMADTFYLFENEADARWLRLSPEASNVVLVAGAGVDPAAYPATPLPGEDGPLRIALVARMLWSKGVDLAVEAVTRARAAGGAIELSLYGAPDPANPRAVPLKVLEEWGRRDGIRWHGHTSDVAEVWRSHHVACLPSRGGEGLPRTLLEAASCGRPLLATDVPGCSLFLRDGCEGRLVPPDDPEALAGAMLALAGDRDALRRMGEAAAARLRAGFTEDHVAATVEALYRRILAGRPR</sequence>
<name>A0A917E9N8_9HYPH</name>
<dbReference type="GO" id="GO:0016757">
    <property type="term" value="F:glycosyltransferase activity"/>
    <property type="evidence" value="ECO:0007669"/>
    <property type="project" value="UniProtKB-ARBA"/>
</dbReference>
<dbReference type="PANTHER" id="PTHR12526:SF638">
    <property type="entry name" value="SPORE COAT PROTEIN SA"/>
    <property type="match status" value="1"/>
</dbReference>
<dbReference type="PANTHER" id="PTHR12526">
    <property type="entry name" value="GLYCOSYLTRANSFERASE"/>
    <property type="match status" value="1"/>
</dbReference>
<accession>A0A917E9N8</accession>
<dbReference type="Pfam" id="PF13477">
    <property type="entry name" value="Glyco_trans_4_2"/>
    <property type="match status" value="1"/>
</dbReference>
<comment type="caution">
    <text evidence="2">The sequence shown here is derived from an EMBL/GenBank/DDBJ whole genome shotgun (WGS) entry which is preliminary data.</text>
</comment>
<dbReference type="Pfam" id="PF13692">
    <property type="entry name" value="Glyco_trans_1_4"/>
    <property type="match status" value="1"/>
</dbReference>
<dbReference type="Proteomes" id="UP000644699">
    <property type="component" value="Unassembled WGS sequence"/>
</dbReference>
<proteinExistence type="predicted"/>
<reference evidence="2" key="2">
    <citation type="submission" date="2020-09" db="EMBL/GenBank/DDBJ databases">
        <authorList>
            <person name="Sun Q."/>
            <person name="Zhou Y."/>
        </authorList>
    </citation>
    <scope>NUCLEOTIDE SEQUENCE</scope>
    <source>
        <strain evidence="2">CGMCC 1.15367</strain>
    </source>
</reference>
<reference evidence="2" key="1">
    <citation type="journal article" date="2014" name="Int. J. Syst. Evol. Microbiol.">
        <title>Complete genome sequence of Corynebacterium casei LMG S-19264T (=DSM 44701T), isolated from a smear-ripened cheese.</title>
        <authorList>
            <consortium name="US DOE Joint Genome Institute (JGI-PGF)"/>
            <person name="Walter F."/>
            <person name="Albersmeier A."/>
            <person name="Kalinowski J."/>
            <person name="Ruckert C."/>
        </authorList>
    </citation>
    <scope>NUCLEOTIDE SEQUENCE</scope>
    <source>
        <strain evidence="2">CGMCC 1.15367</strain>
    </source>
</reference>
<dbReference type="RefSeq" id="WP_244639605.1">
    <property type="nucleotide sequence ID" value="NZ_BMIQ01000007.1"/>
</dbReference>
<evidence type="ECO:0000313" key="3">
    <source>
        <dbReference type="Proteomes" id="UP000644699"/>
    </source>
</evidence>
<dbReference type="Gene3D" id="3.40.50.2000">
    <property type="entry name" value="Glycogen Phosphorylase B"/>
    <property type="match status" value="2"/>
</dbReference>